<dbReference type="PRINTS" id="PR00455">
    <property type="entry name" value="HTHTETR"/>
</dbReference>
<comment type="caution">
    <text evidence="7">The sequence shown here is derived from an EMBL/GenBank/DDBJ whole genome shotgun (WGS) entry which is preliminary data.</text>
</comment>
<evidence type="ECO:0000256" key="5">
    <source>
        <dbReference type="SAM" id="MobiDB-lite"/>
    </source>
</evidence>
<proteinExistence type="predicted"/>
<evidence type="ECO:0000256" key="2">
    <source>
        <dbReference type="ARBA" id="ARBA00023125"/>
    </source>
</evidence>
<dbReference type="InterPro" id="IPR050109">
    <property type="entry name" value="HTH-type_TetR-like_transc_reg"/>
</dbReference>
<name>A0A8X8H3L7_9RHOB</name>
<keyword evidence="3" id="KW-0804">Transcription</keyword>
<dbReference type="GO" id="GO:0003700">
    <property type="term" value="F:DNA-binding transcription factor activity"/>
    <property type="evidence" value="ECO:0007669"/>
    <property type="project" value="TreeGrafter"/>
</dbReference>
<feature type="region of interest" description="Disordered" evidence="5">
    <location>
        <begin position="1"/>
        <end position="22"/>
    </location>
</feature>
<dbReference type="SUPFAM" id="SSF46689">
    <property type="entry name" value="Homeodomain-like"/>
    <property type="match status" value="1"/>
</dbReference>
<protein>
    <submittedName>
        <fullName evidence="7">TetR/AcrR family transcriptional regulator</fullName>
    </submittedName>
</protein>
<dbReference type="RefSeq" id="WP_174539894.1">
    <property type="nucleotide sequence ID" value="NZ_WHUT02000008.1"/>
</dbReference>
<evidence type="ECO:0000256" key="3">
    <source>
        <dbReference type="ARBA" id="ARBA00023163"/>
    </source>
</evidence>
<dbReference type="GO" id="GO:0000976">
    <property type="term" value="F:transcription cis-regulatory region binding"/>
    <property type="evidence" value="ECO:0007669"/>
    <property type="project" value="TreeGrafter"/>
</dbReference>
<reference evidence="7" key="1">
    <citation type="submission" date="2020-05" db="EMBL/GenBank/DDBJ databases">
        <title>Fertoebacter nigrum gen. nov., sp. nov., a new member of the family Rhodobacteraceae.</title>
        <authorList>
            <person name="Szuroczki S."/>
            <person name="Abbaszade G."/>
            <person name="Buni D."/>
            <person name="Schumann P."/>
            <person name="Toth E."/>
        </authorList>
    </citation>
    <scope>NUCLEOTIDE SEQUENCE</scope>
    <source>
        <strain evidence="7">RG-N-1a</strain>
    </source>
</reference>
<evidence type="ECO:0000259" key="6">
    <source>
        <dbReference type="PROSITE" id="PS50977"/>
    </source>
</evidence>
<dbReference type="Proteomes" id="UP000484076">
    <property type="component" value="Unassembled WGS sequence"/>
</dbReference>
<evidence type="ECO:0000313" key="7">
    <source>
        <dbReference type="EMBL" id="NUB45632.1"/>
    </source>
</evidence>
<keyword evidence="2 4" id="KW-0238">DNA-binding</keyword>
<dbReference type="PANTHER" id="PTHR30055">
    <property type="entry name" value="HTH-TYPE TRANSCRIPTIONAL REGULATOR RUTR"/>
    <property type="match status" value="1"/>
</dbReference>
<dbReference type="PROSITE" id="PS50977">
    <property type="entry name" value="HTH_TETR_2"/>
    <property type="match status" value="1"/>
</dbReference>
<evidence type="ECO:0000256" key="4">
    <source>
        <dbReference type="PROSITE-ProRule" id="PRU00335"/>
    </source>
</evidence>
<dbReference type="AlphaFoldDB" id="A0A8X8H3L7"/>
<dbReference type="EMBL" id="WHUT02000008">
    <property type="protein sequence ID" value="NUB45632.1"/>
    <property type="molecule type" value="Genomic_DNA"/>
</dbReference>
<dbReference type="Gene3D" id="1.10.357.10">
    <property type="entry name" value="Tetracycline Repressor, domain 2"/>
    <property type="match status" value="1"/>
</dbReference>
<feature type="domain" description="HTH tetR-type" evidence="6">
    <location>
        <begin position="25"/>
        <end position="85"/>
    </location>
</feature>
<sequence length="220" mass="23540">MEGNESSPEAPNDAALVKDRSRDRAATERRILDAAQSILTEQGSAGFGVNAVARAAGVDKQLIYRYFGGLDGLLVALGERLAEWWQNKLLADAPATPQQSYGDLMEILALRLVQIMRSEPLAQQCALWELTDASSPVAAITAARARALGAWMARARGDLRPPKGVDAPAINALIVSGISYFVLAGRTSSSVIGLETRDEATWARIESAVRALVKGVYHAP</sequence>
<dbReference type="Pfam" id="PF00440">
    <property type="entry name" value="TetR_N"/>
    <property type="match status" value="1"/>
</dbReference>
<keyword evidence="1" id="KW-0805">Transcription regulation</keyword>
<evidence type="ECO:0000256" key="1">
    <source>
        <dbReference type="ARBA" id="ARBA00023015"/>
    </source>
</evidence>
<accession>A0A8X8H3L7</accession>
<feature type="DNA-binding region" description="H-T-H motif" evidence="4">
    <location>
        <begin position="48"/>
        <end position="67"/>
    </location>
</feature>
<dbReference type="InterPro" id="IPR001647">
    <property type="entry name" value="HTH_TetR"/>
</dbReference>
<dbReference type="PANTHER" id="PTHR30055:SF234">
    <property type="entry name" value="HTH-TYPE TRANSCRIPTIONAL REGULATOR BETI"/>
    <property type="match status" value="1"/>
</dbReference>
<keyword evidence="8" id="KW-1185">Reference proteome</keyword>
<dbReference type="InterPro" id="IPR009057">
    <property type="entry name" value="Homeodomain-like_sf"/>
</dbReference>
<gene>
    <name evidence="7" type="ORF">GEU84_014625</name>
</gene>
<evidence type="ECO:0000313" key="8">
    <source>
        <dbReference type="Proteomes" id="UP000484076"/>
    </source>
</evidence>
<organism evidence="7 8">
    <name type="scientific">Fertoeibacter niger</name>
    <dbReference type="NCBI Taxonomy" id="2656921"/>
    <lineage>
        <taxon>Bacteria</taxon>
        <taxon>Pseudomonadati</taxon>
        <taxon>Pseudomonadota</taxon>
        <taxon>Alphaproteobacteria</taxon>
        <taxon>Rhodobacterales</taxon>
        <taxon>Paracoccaceae</taxon>
        <taxon>Fertoeibacter</taxon>
    </lineage>
</organism>